<reference evidence="9" key="1">
    <citation type="submission" date="2016-04" db="EMBL/GenBank/DDBJ databases">
        <authorList>
            <person name="Calderon-Fernandez G.M.Sr."/>
        </authorList>
    </citation>
    <scope>NUCLEOTIDE SEQUENCE</scope>
    <source>
        <strain evidence="9">Int1</strain>
        <tissue evidence="9">Integument</tissue>
    </source>
</reference>
<dbReference type="GO" id="GO:0008270">
    <property type="term" value="F:zinc ion binding"/>
    <property type="evidence" value="ECO:0007669"/>
    <property type="project" value="UniProtKB-KW"/>
</dbReference>
<reference evidence="9" key="2">
    <citation type="journal article" date="2017" name="J. Med. Entomol.">
        <title>Transcriptome Analysis of the Triatoma infestans (Hemiptera: Reduviidae) Integument.</title>
        <authorList>
            <person name="Calderon-Fernandez G.M."/>
            <person name="Moriconi D.E."/>
            <person name="Dulbecco A.B."/>
            <person name="Juarez M.P."/>
        </authorList>
    </citation>
    <scope>NUCLEOTIDE SEQUENCE</scope>
    <source>
        <strain evidence="9">Int1</strain>
        <tissue evidence="9">Integument</tissue>
    </source>
</reference>
<keyword evidence="3" id="KW-0677">Repeat</keyword>
<evidence type="ECO:0000256" key="1">
    <source>
        <dbReference type="ARBA" id="ARBA00004123"/>
    </source>
</evidence>
<dbReference type="AlphaFoldDB" id="A0A161MEG6"/>
<dbReference type="InterPro" id="IPR013087">
    <property type="entry name" value="Znf_C2H2_type"/>
</dbReference>
<dbReference type="PANTHER" id="PTHR23235">
    <property type="entry name" value="KRUEPPEL-LIKE TRANSCRIPTION FACTOR"/>
    <property type="match status" value="1"/>
</dbReference>
<dbReference type="PANTHER" id="PTHR23235:SF142">
    <property type="entry name" value="ZINC FINGER PROTEIN 384"/>
    <property type="match status" value="1"/>
</dbReference>
<evidence type="ECO:0000256" key="7">
    <source>
        <dbReference type="PROSITE-ProRule" id="PRU00042"/>
    </source>
</evidence>
<dbReference type="Pfam" id="PF13909">
    <property type="entry name" value="zf-H2C2_5"/>
    <property type="match status" value="1"/>
</dbReference>
<dbReference type="FunFam" id="3.30.160.60:FF:000630">
    <property type="entry name" value="Zinc finger protein 180"/>
    <property type="match status" value="1"/>
</dbReference>
<evidence type="ECO:0000259" key="8">
    <source>
        <dbReference type="PROSITE" id="PS50157"/>
    </source>
</evidence>
<dbReference type="GO" id="GO:0000981">
    <property type="term" value="F:DNA-binding transcription factor activity, RNA polymerase II-specific"/>
    <property type="evidence" value="ECO:0007669"/>
    <property type="project" value="TreeGrafter"/>
</dbReference>
<evidence type="ECO:0000313" key="9">
    <source>
        <dbReference type="EMBL" id="JAR98835.1"/>
    </source>
</evidence>
<comment type="subcellular location">
    <subcellularLocation>
        <location evidence="1">Nucleus</location>
    </subcellularLocation>
</comment>
<dbReference type="Gene3D" id="3.30.160.60">
    <property type="entry name" value="Classic Zinc Finger"/>
    <property type="match status" value="2"/>
</dbReference>
<dbReference type="EMBL" id="GEMB01004443">
    <property type="protein sequence ID" value="JAR98835.1"/>
    <property type="molecule type" value="Transcribed_RNA"/>
</dbReference>
<feature type="domain" description="C2H2-type" evidence="8">
    <location>
        <begin position="10"/>
        <end position="37"/>
    </location>
</feature>
<feature type="domain" description="C2H2-type" evidence="8">
    <location>
        <begin position="38"/>
        <end position="65"/>
    </location>
</feature>
<keyword evidence="5" id="KW-0862">Zinc</keyword>
<evidence type="ECO:0000256" key="3">
    <source>
        <dbReference type="ARBA" id="ARBA00022737"/>
    </source>
</evidence>
<organism evidence="9">
    <name type="scientific">Triatoma infestans</name>
    <name type="common">Assassin bug</name>
    <dbReference type="NCBI Taxonomy" id="30076"/>
    <lineage>
        <taxon>Eukaryota</taxon>
        <taxon>Metazoa</taxon>
        <taxon>Ecdysozoa</taxon>
        <taxon>Arthropoda</taxon>
        <taxon>Hexapoda</taxon>
        <taxon>Insecta</taxon>
        <taxon>Pterygota</taxon>
        <taxon>Neoptera</taxon>
        <taxon>Paraneoptera</taxon>
        <taxon>Hemiptera</taxon>
        <taxon>Heteroptera</taxon>
        <taxon>Panheteroptera</taxon>
        <taxon>Cimicomorpha</taxon>
        <taxon>Reduviidae</taxon>
        <taxon>Triatominae</taxon>
        <taxon>Triatoma</taxon>
    </lineage>
</organism>
<protein>
    <submittedName>
        <fullName evidence="9">Zinc finger protein 513</fullName>
    </submittedName>
</protein>
<evidence type="ECO:0000256" key="5">
    <source>
        <dbReference type="ARBA" id="ARBA00022833"/>
    </source>
</evidence>
<dbReference type="FunFam" id="3.30.160.60:FF:002452">
    <property type="entry name" value="zinc finger protein 142 isoform X4"/>
    <property type="match status" value="1"/>
</dbReference>
<dbReference type="PROSITE" id="PS50157">
    <property type="entry name" value="ZINC_FINGER_C2H2_2"/>
    <property type="match status" value="2"/>
</dbReference>
<keyword evidence="6" id="KW-0539">Nucleus</keyword>
<evidence type="ECO:0000256" key="4">
    <source>
        <dbReference type="ARBA" id="ARBA00022771"/>
    </source>
</evidence>
<dbReference type="Pfam" id="PF23611">
    <property type="entry name" value="zf-C2H2_16"/>
    <property type="match status" value="1"/>
</dbReference>
<evidence type="ECO:0000256" key="2">
    <source>
        <dbReference type="ARBA" id="ARBA00022723"/>
    </source>
</evidence>
<proteinExistence type="predicted"/>
<dbReference type="SUPFAM" id="SSF57667">
    <property type="entry name" value="beta-beta-alpha zinc fingers"/>
    <property type="match status" value="2"/>
</dbReference>
<evidence type="ECO:0000256" key="6">
    <source>
        <dbReference type="ARBA" id="ARBA00023242"/>
    </source>
</evidence>
<dbReference type="InterPro" id="IPR036236">
    <property type="entry name" value="Znf_C2H2_sf"/>
</dbReference>
<sequence>MRIHTGEKPYKCSECNYSSVRSQNLKEHLRIHTGEKPYKCSECNYSCAINGRLKRHMRRHTAGKPYKGAQLYYIWTFEKSNEYISVATPAVQSLAFFNPTSK</sequence>
<dbReference type="SMART" id="SM00355">
    <property type="entry name" value="ZnF_C2H2"/>
    <property type="match status" value="2"/>
</dbReference>
<dbReference type="GO" id="GO:0005634">
    <property type="term" value="C:nucleus"/>
    <property type="evidence" value="ECO:0007669"/>
    <property type="project" value="UniProtKB-SubCell"/>
</dbReference>
<keyword evidence="2" id="KW-0479">Metal-binding</keyword>
<dbReference type="InterPro" id="IPR056438">
    <property type="entry name" value="Znf-C2H2_CTCF"/>
</dbReference>
<dbReference type="GO" id="GO:0000978">
    <property type="term" value="F:RNA polymerase II cis-regulatory region sequence-specific DNA binding"/>
    <property type="evidence" value="ECO:0007669"/>
    <property type="project" value="TreeGrafter"/>
</dbReference>
<accession>A0A161MEG6</accession>
<dbReference type="PROSITE" id="PS00028">
    <property type="entry name" value="ZINC_FINGER_C2H2_1"/>
    <property type="match status" value="1"/>
</dbReference>
<keyword evidence="4 7" id="KW-0863">Zinc-finger</keyword>
<name>A0A161MEG6_TRIIF</name>